<evidence type="ECO:0000259" key="10">
    <source>
        <dbReference type="Pfam" id="PF08472"/>
    </source>
</evidence>
<evidence type="ECO:0000256" key="8">
    <source>
        <dbReference type="ARBA" id="ARBA00048036"/>
    </source>
</evidence>
<dbReference type="NCBIfam" id="TIGR01482">
    <property type="entry name" value="SPP-subfamily"/>
    <property type="match status" value="1"/>
</dbReference>
<dbReference type="SFLD" id="SFLDG01141">
    <property type="entry name" value="C2.B.1:_Sucrose_Phosphatase_Li"/>
    <property type="match status" value="1"/>
</dbReference>
<dbReference type="SFLD" id="SFLDG01140">
    <property type="entry name" value="C2.B:_Phosphomannomutase_and_P"/>
    <property type="match status" value="1"/>
</dbReference>
<comment type="subunit">
    <text evidence="4">Homodimer.</text>
</comment>
<comment type="similarity">
    <text evidence="3">Belongs to the sucrose phosphatase family.</text>
</comment>
<keyword evidence="7" id="KW-0460">Magnesium</keyword>
<evidence type="ECO:0000256" key="7">
    <source>
        <dbReference type="ARBA" id="ARBA00022842"/>
    </source>
</evidence>
<accession>A0A8J5H7S9</accession>
<name>A0A8J5H7S9_ZINOF</name>
<proteinExistence type="inferred from homology"/>
<dbReference type="SFLD" id="SFLDS00003">
    <property type="entry name" value="Haloacid_Dehalogenase"/>
    <property type="match status" value="1"/>
</dbReference>
<evidence type="ECO:0000256" key="1">
    <source>
        <dbReference type="ARBA" id="ARBA00001946"/>
    </source>
</evidence>
<comment type="catalytic activity">
    <reaction evidence="8">
        <text>sucrose 6(F)-phosphate + H2O = sucrose + phosphate</text>
        <dbReference type="Rhea" id="RHEA:19289"/>
        <dbReference type="ChEBI" id="CHEBI:15377"/>
        <dbReference type="ChEBI" id="CHEBI:17992"/>
        <dbReference type="ChEBI" id="CHEBI:43474"/>
        <dbReference type="ChEBI" id="CHEBI:57723"/>
        <dbReference type="EC" id="3.1.3.24"/>
    </reaction>
</comment>
<dbReference type="GO" id="GO:0050307">
    <property type="term" value="F:sucrose-phosphate phosphatase activity"/>
    <property type="evidence" value="ECO:0007669"/>
    <property type="project" value="UniProtKB-EC"/>
</dbReference>
<dbReference type="EMBL" id="JACMSC010000008">
    <property type="protein sequence ID" value="KAG6511140.1"/>
    <property type="molecule type" value="Genomic_DNA"/>
</dbReference>
<evidence type="ECO:0000256" key="5">
    <source>
        <dbReference type="ARBA" id="ARBA00013112"/>
    </source>
</evidence>
<keyword evidence="12" id="KW-1185">Reference proteome</keyword>
<protein>
    <recommendedName>
        <fullName evidence="5">sucrose-phosphate phosphatase</fullName>
        <ecNumber evidence="5">3.1.3.24</ecNumber>
    </recommendedName>
</protein>
<keyword evidence="6" id="KW-0378">Hydrolase</keyword>
<dbReference type="InterPro" id="IPR006380">
    <property type="entry name" value="SPP-like_dom"/>
</dbReference>
<evidence type="ECO:0000256" key="3">
    <source>
        <dbReference type="ARBA" id="ARBA00007211"/>
    </source>
</evidence>
<dbReference type="GO" id="GO:0000287">
    <property type="term" value="F:magnesium ion binding"/>
    <property type="evidence" value="ECO:0007669"/>
    <property type="project" value="InterPro"/>
</dbReference>
<dbReference type="InterPro" id="IPR006379">
    <property type="entry name" value="HAD-SF_hydro_IIB"/>
</dbReference>
<dbReference type="Pfam" id="PF05116">
    <property type="entry name" value="S6PP"/>
    <property type="match status" value="1"/>
</dbReference>
<dbReference type="SFLD" id="SFLDF00043">
    <property type="entry name" value="sucrose-phosphatase"/>
    <property type="match status" value="1"/>
</dbReference>
<dbReference type="PANTHER" id="PTHR46521:SF4">
    <property type="entry name" value="SUCROSE-PHOSPHATASE 2-RELATED"/>
    <property type="match status" value="1"/>
</dbReference>
<reference evidence="11 12" key="1">
    <citation type="submission" date="2020-08" db="EMBL/GenBank/DDBJ databases">
        <title>Plant Genome Project.</title>
        <authorList>
            <person name="Zhang R.-G."/>
        </authorList>
    </citation>
    <scope>NUCLEOTIDE SEQUENCE [LARGE SCALE GENOMIC DNA]</scope>
    <source>
        <tissue evidence="11">Rhizome</tissue>
    </source>
</reference>
<dbReference type="CDD" id="cd02605">
    <property type="entry name" value="HAD_SPP"/>
    <property type="match status" value="1"/>
</dbReference>
<dbReference type="EC" id="3.1.3.24" evidence="5"/>
<comment type="cofactor">
    <cofactor evidence="1">
        <name>Mg(2+)</name>
        <dbReference type="ChEBI" id="CHEBI:18420"/>
    </cofactor>
</comment>
<evidence type="ECO:0000313" key="11">
    <source>
        <dbReference type="EMBL" id="KAG6511140.1"/>
    </source>
</evidence>
<dbReference type="InterPro" id="IPR012847">
    <property type="entry name" value="Sucrose_phosphatase_pln/cyn"/>
</dbReference>
<dbReference type="OrthoDB" id="531008at2759"/>
<comment type="caution">
    <text evidence="11">The sequence shown here is derived from an EMBL/GenBank/DDBJ whole genome shotgun (WGS) entry which is preliminary data.</text>
</comment>
<dbReference type="GO" id="GO:0005986">
    <property type="term" value="P:sucrose biosynthetic process"/>
    <property type="evidence" value="ECO:0007669"/>
    <property type="project" value="InterPro"/>
</dbReference>
<dbReference type="Proteomes" id="UP000734854">
    <property type="component" value="Unassembled WGS sequence"/>
</dbReference>
<evidence type="ECO:0000259" key="9">
    <source>
        <dbReference type="Pfam" id="PF05116"/>
    </source>
</evidence>
<dbReference type="NCBIfam" id="TIGR01484">
    <property type="entry name" value="HAD-SF-IIB"/>
    <property type="match status" value="1"/>
</dbReference>
<comment type="pathway">
    <text evidence="2">Glycan biosynthesis; sucrose biosynthesis; sucrose from D-fructose 6-phosphate and UDP-alpha-D-glucose: step 2/2.</text>
</comment>
<evidence type="ECO:0000313" key="12">
    <source>
        <dbReference type="Proteomes" id="UP000734854"/>
    </source>
</evidence>
<evidence type="ECO:0000256" key="2">
    <source>
        <dbReference type="ARBA" id="ARBA00005070"/>
    </source>
</evidence>
<sequence>MDDTRSTLQIATSFGKLRNAMYKYFSFIPCVAPFSQCRRRIANRIGLSRFFSSSFHFPYFTTASAPRRLLGVSSRFVLKPPATGSGNRHQRSKLFSGTMDHLDGQAHLMIVSDLDCTMVDHDDPEDLSLLRFNALWESEYRHNSLLIFSTGRSPATYQKLKTKKPLLTPDVTILSVGTEIFYGESMVPDDAWEHYLNHKWNLDIVMEETTKFPQLISQQAVDQRPHKVSYFVRNDHAEEVVKCLSERLANRGLETKVIYSGGKCIDVLPLGAGKGEALQYLHDKLKKNGKLPIDTLVCGDSGNDTDLFTVPEVHGVVVSNAHDELLQWYAHNSKDYPKIIHASERCASGIIQAIGHFGLGPKTSPRDVMDLSRWKTESFHPSQVVVKFYLIYERWRRAEVENSDFTIQYMRSISHPNGIIVLPSGVQCSLRERIDAVISCYGDKGGKRFRVWLDRVSFSQISSDAWLVKFDKWELSDAGRQCCLTTVLLNLKDEAETSPGPSLVHVHQTWMDGYAASDQTAWFF</sequence>
<dbReference type="PANTHER" id="PTHR46521">
    <property type="entry name" value="SUCROSE-PHOSPHATASE 2-RELATED"/>
    <property type="match status" value="1"/>
</dbReference>
<evidence type="ECO:0000256" key="6">
    <source>
        <dbReference type="ARBA" id="ARBA00022801"/>
    </source>
</evidence>
<dbReference type="AlphaFoldDB" id="A0A8J5H7S9"/>
<gene>
    <name evidence="11" type="ORF">ZIOFF_029195</name>
</gene>
<dbReference type="Pfam" id="PF08472">
    <property type="entry name" value="S6PP_C"/>
    <property type="match status" value="1"/>
</dbReference>
<feature type="domain" description="Sucrose phosphatase-like" evidence="9">
    <location>
        <begin position="107"/>
        <end position="358"/>
    </location>
</feature>
<feature type="domain" description="Sucrose-phosphatase C-terminal" evidence="10">
    <location>
        <begin position="381"/>
        <end position="511"/>
    </location>
</feature>
<dbReference type="InterPro" id="IPR013679">
    <property type="entry name" value="SPP_C"/>
</dbReference>
<dbReference type="InterPro" id="IPR051518">
    <property type="entry name" value="Sucrose_Phosphatase"/>
</dbReference>
<dbReference type="NCBIfam" id="TIGR01485">
    <property type="entry name" value="SPP_plant-cyano"/>
    <property type="match status" value="1"/>
</dbReference>
<evidence type="ECO:0000256" key="4">
    <source>
        <dbReference type="ARBA" id="ARBA00011738"/>
    </source>
</evidence>
<organism evidence="11 12">
    <name type="scientific">Zingiber officinale</name>
    <name type="common">Ginger</name>
    <name type="synonym">Amomum zingiber</name>
    <dbReference type="NCBI Taxonomy" id="94328"/>
    <lineage>
        <taxon>Eukaryota</taxon>
        <taxon>Viridiplantae</taxon>
        <taxon>Streptophyta</taxon>
        <taxon>Embryophyta</taxon>
        <taxon>Tracheophyta</taxon>
        <taxon>Spermatophyta</taxon>
        <taxon>Magnoliopsida</taxon>
        <taxon>Liliopsida</taxon>
        <taxon>Zingiberales</taxon>
        <taxon>Zingiberaceae</taxon>
        <taxon>Zingiber</taxon>
    </lineage>
</organism>